<evidence type="ECO:0000256" key="1">
    <source>
        <dbReference type="SAM" id="MobiDB-lite"/>
    </source>
</evidence>
<dbReference type="GeneID" id="107223020"/>
<feature type="region of interest" description="Disordered" evidence="1">
    <location>
        <begin position="131"/>
        <end position="170"/>
    </location>
</feature>
<feature type="compositionally biased region" description="Basic and acidic residues" evidence="1">
    <location>
        <begin position="144"/>
        <end position="154"/>
    </location>
</feature>
<keyword evidence="2" id="KW-0812">Transmembrane</keyword>
<accession>A0ABM3G8R6</accession>
<sequence length="452" mass="50463">MSYTCIVCAIIISRSSRRDSNAAMTLHWWMHWFWVTLRFTVILGAPTTQFTTALKVQEDRGVRIPVTTVTPILPGINNVTGDIYQASKAAEMEPLRQDKIPVRVDAVSNETANPGEPRNLLAVIIRPDNNNDNGTGKGISNNLYKEEKRKKDGRNSSVLNNPGDEENAVNIQNKYNNSLRSLSSSLKKDSKITWILNGGNKTSRLTKITGDKFKTTDDYRRKNNTEDEEDDRNLAVLPLRVKDAGGEEEEDGEETTQTPSTTNRFKLVLDRTKFIPSTNVNDDKDEVENLRDDEAVETRMIATAASILQGAVSESPRLSRARSAFAGDYQQEERDKRPDEQAQERLAENSGNATANAIDVAAVTGSCLATLVLLGTMGSLGFVMYRRRYLNPPQTLNSDKCSNPDSSGYIDDSTIRDNSEEMYSLDNDSFLNSLEAMTIQNYWTDSVKHTKL</sequence>
<gene>
    <name evidence="4" type="primary">LOC107223020</name>
</gene>
<name>A0ABM3G8R6_NEOLC</name>
<dbReference type="Proteomes" id="UP000829291">
    <property type="component" value="Chromosome 5"/>
</dbReference>
<dbReference type="RefSeq" id="XP_046596635.1">
    <property type="nucleotide sequence ID" value="XM_046740679.1"/>
</dbReference>
<evidence type="ECO:0000256" key="2">
    <source>
        <dbReference type="SAM" id="Phobius"/>
    </source>
</evidence>
<keyword evidence="3" id="KW-1185">Reference proteome</keyword>
<feature type="region of interest" description="Disordered" evidence="1">
    <location>
        <begin position="241"/>
        <end position="262"/>
    </location>
</feature>
<reference evidence="4" key="1">
    <citation type="submission" date="2025-08" db="UniProtKB">
        <authorList>
            <consortium name="RefSeq"/>
        </authorList>
    </citation>
    <scope>IDENTIFICATION</scope>
    <source>
        <tissue evidence="4">Thorax and Abdomen</tissue>
    </source>
</reference>
<keyword evidence="2" id="KW-1133">Transmembrane helix</keyword>
<protein>
    <submittedName>
        <fullName evidence="4">Uncharacterized protein LOC107223020 isoform X1</fullName>
    </submittedName>
</protein>
<proteinExistence type="predicted"/>
<evidence type="ECO:0000313" key="4">
    <source>
        <dbReference type="RefSeq" id="XP_046596635.1"/>
    </source>
</evidence>
<feature type="compositionally biased region" description="Polar residues" evidence="1">
    <location>
        <begin position="131"/>
        <end position="143"/>
    </location>
</feature>
<feature type="transmembrane region" description="Helical" evidence="2">
    <location>
        <begin position="360"/>
        <end position="385"/>
    </location>
</feature>
<keyword evidence="2" id="KW-0472">Membrane</keyword>
<organism evidence="3 4">
    <name type="scientific">Neodiprion lecontei</name>
    <name type="common">Redheaded pine sawfly</name>
    <dbReference type="NCBI Taxonomy" id="441921"/>
    <lineage>
        <taxon>Eukaryota</taxon>
        <taxon>Metazoa</taxon>
        <taxon>Ecdysozoa</taxon>
        <taxon>Arthropoda</taxon>
        <taxon>Hexapoda</taxon>
        <taxon>Insecta</taxon>
        <taxon>Pterygota</taxon>
        <taxon>Neoptera</taxon>
        <taxon>Endopterygota</taxon>
        <taxon>Hymenoptera</taxon>
        <taxon>Tenthredinoidea</taxon>
        <taxon>Diprionidae</taxon>
        <taxon>Diprioninae</taxon>
        <taxon>Neodiprion</taxon>
    </lineage>
</organism>
<evidence type="ECO:0000313" key="3">
    <source>
        <dbReference type="Proteomes" id="UP000829291"/>
    </source>
</evidence>